<dbReference type="Gene3D" id="2.130.10.10">
    <property type="entry name" value="YVTN repeat-like/Quinoprotein amine dehydrogenase"/>
    <property type="match status" value="1"/>
</dbReference>
<dbReference type="EMBL" id="KV429041">
    <property type="protein sequence ID" value="KZT72346.1"/>
    <property type="molecule type" value="Genomic_DNA"/>
</dbReference>
<dbReference type="GO" id="GO:0017057">
    <property type="term" value="F:6-phosphogluconolactonase activity"/>
    <property type="evidence" value="ECO:0007669"/>
    <property type="project" value="TreeGrafter"/>
</dbReference>
<evidence type="ECO:0000313" key="3">
    <source>
        <dbReference type="Proteomes" id="UP000076727"/>
    </source>
</evidence>
<keyword evidence="3" id="KW-1185">Reference proteome</keyword>
<comment type="similarity">
    <text evidence="1">Belongs to the cycloisomerase 2 family.</text>
</comment>
<dbReference type="InterPro" id="IPR015943">
    <property type="entry name" value="WD40/YVTN_repeat-like_dom_sf"/>
</dbReference>
<gene>
    <name evidence="2" type="ORF">DAEQUDRAFT_723042</name>
</gene>
<dbReference type="InterPro" id="IPR011048">
    <property type="entry name" value="Haem_d1_sf"/>
</dbReference>
<dbReference type="Pfam" id="PF10282">
    <property type="entry name" value="Lactonase"/>
    <property type="match status" value="1"/>
</dbReference>
<proteinExistence type="inferred from homology"/>
<dbReference type="GO" id="GO:0016853">
    <property type="term" value="F:isomerase activity"/>
    <property type="evidence" value="ECO:0007669"/>
    <property type="project" value="UniProtKB-KW"/>
</dbReference>
<keyword evidence="2" id="KW-0413">Isomerase</keyword>
<protein>
    <submittedName>
        <fullName evidence="2">Putative isomerase YbhE</fullName>
    </submittedName>
</protein>
<dbReference type="OrthoDB" id="9972196at2759"/>
<evidence type="ECO:0000313" key="2">
    <source>
        <dbReference type="EMBL" id="KZT72346.1"/>
    </source>
</evidence>
<dbReference type="InterPro" id="IPR019405">
    <property type="entry name" value="Lactonase_7-beta_prop"/>
</dbReference>
<dbReference type="STRING" id="1314783.A0A165SQP7"/>
<dbReference type="InterPro" id="IPR050282">
    <property type="entry name" value="Cycloisomerase_2"/>
</dbReference>
<evidence type="ECO:0000256" key="1">
    <source>
        <dbReference type="ARBA" id="ARBA00005564"/>
    </source>
</evidence>
<dbReference type="SUPFAM" id="SSF51004">
    <property type="entry name" value="C-terminal (heme d1) domain of cytochrome cd1-nitrite reductase"/>
    <property type="match status" value="1"/>
</dbReference>
<name>A0A165SQP7_9APHY</name>
<organism evidence="2 3">
    <name type="scientific">Daedalea quercina L-15889</name>
    <dbReference type="NCBI Taxonomy" id="1314783"/>
    <lineage>
        <taxon>Eukaryota</taxon>
        <taxon>Fungi</taxon>
        <taxon>Dikarya</taxon>
        <taxon>Basidiomycota</taxon>
        <taxon>Agaricomycotina</taxon>
        <taxon>Agaricomycetes</taxon>
        <taxon>Polyporales</taxon>
        <taxon>Fomitopsis</taxon>
    </lineage>
</organism>
<dbReference type="PANTHER" id="PTHR30344:SF1">
    <property type="entry name" value="6-PHOSPHOGLUCONOLACTONASE"/>
    <property type="match status" value="1"/>
</dbReference>
<accession>A0A165SQP7</accession>
<sequence>MAFRILVGSYTNEIYTVSFNPDVLKLTLESTLTVGHHPSWVTPHPTDPSLVFTGLEQEEGKVLVIKYDAQGKGTVVGEASSGGADPCTLLALGTELLVGNYTSGHVAVIPLSYEPPHLVASKATVLKFEGMGPNKGRQEGSHPHQVFLHPTRVELLIPDLGADVTRRFAKAASGQWAPTGKLKYKAGGGPRHVVVYHDILYTVFELTNELSAYHFPPLPEEPTHIATLSTLAHTAPEATPCMFASEILLSAPNASFPTPYIYVSNRNDPSPGNDTIAIFSTADSEGGLAMVAEVRTGLKHLRGMVFGGPDNRWLVAGGVHGGGMKVFDRVNGGKDLKEVASLGLEAPTGFLWI</sequence>
<dbReference type="PANTHER" id="PTHR30344">
    <property type="entry name" value="6-PHOSPHOGLUCONOLACTONASE-RELATED"/>
    <property type="match status" value="1"/>
</dbReference>
<dbReference type="AlphaFoldDB" id="A0A165SQP7"/>
<dbReference type="Proteomes" id="UP000076727">
    <property type="component" value="Unassembled WGS sequence"/>
</dbReference>
<reference evidence="2 3" key="1">
    <citation type="journal article" date="2016" name="Mol. Biol. Evol.">
        <title>Comparative Genomics of Early-Diverging Mushroom-Forming Fungi Provides Insights into the Origins of Lignocellulose Decay Capabilities.</title>
        <authorList>
            <person name="Nagy L.G."/>
            <person name="Riley R."/>
            <person name="Tritt A."/>
            <person name="Adam C."/>
            <person name="Daum C."/>
            <person name="Floudas D."/>
            <person name="Sun H."/>
            <person name="Yadav J.S."/>
            <person name="Pangilinan J."/>
            <person name="Larsson K.H."/>
            <person name="Matsuura K."/>
            <person name="Barry K."/>
            <person name="Labutti K."/>
            <person name="Kuo R."/>
            <person name="Ohm R.A."/>
            <person name="Bhattacharya S.S."/>
            <person name="Shirouzu T."/>
            <person name="Yoshinaga Y."/>
            <person name="Martin F.M."/>
            <person name="Grigoriev I.V."/>
            <person name="Hibbett D.S."/>
        </authorList>
    </citation>
    <scope>NUCLEOTIDE SEQUENCE [LARGE SCALE GENOMIC DNA]</scope>
    <source>
        <strain evidence="2 3">L-15889</strain>
    </source>
</reference>